<dbReference type="InterPro" id="IPR038518">
    <property type="entry name" value="Glyco_hydro_63N_sf"/>
</dbReference>
<evidence type="ECO:0000256" key="4">
    <source>
        <dbReference type="SAM" id="MobiDB-lite"/>
    </source>
</evidence>
<keyword evidence="2 3" id="KW-0326">Glycosidase</keyword>
<dbReference type="PANTHER" id="PTHR10412">
    <property type="entry name" value="MANNOSYL-OLIGOSACCHARIDE GLUCOSIDASE"/>
    <property type="match status" value="1"/>
</dbReference>
<dbReference type="EC" id="3.2.1.106" evidence="3"/>
<name>A0A7R9GHP5_9CRUS</name>
<accession>A0A7R9GHP5</accession>
<keyword evidence="1 3" id="KW-0378">Hydrolase</keyword>
<dbReference type="GO" id="GO:0009311">
    <property type="term" value="P:oligosaccharide metabolic process"/>
    <property type="evidence" value="ECO:0007669"/>
    <property type="project" value="UniProtKB-UniRule"/>
</dbReference>
<evidence type="ECO:0000256" key="3">
    <source>
        <dbReference type="RuleBase" id="RU368089"/>
    </source>
</evidence>
<evidence type="ECO:0000256" key="2">
    <source>
        <dbReference type="ARBA" id="ARBA00023295"/>
    </source>
</evidence>
<dbReference type="OrthoDB" id="410058at2759"/>
<evidence type="ECO:0000313" key="6">
    <source>
        <dbReference type="EMBL" id="CAD7281418.1"/>
    </source>
</evidence>
<feature type="transmembrane region" description="Helical" evidence="3">
    <location>
        <begin position="54"/>
        <end position="71"/>
    </location>
</feature>
<gene>
    <name evidence="6" type="ORF">NMOB1V02_LOCUS9064</name>
</gene>
<reference evidence="6" key="1">
    <citation type="submission" date="2020-11" db="EMBL/GenBank/DDBJ databases">
        <authorList>
            <person name="Tran Van P."/>
        </authorList>
    </citation>
    <scope>NUCLEOTIDE SEQUENCE</scope>
</reference>
<dbReference type="PANTHER" id="PTHR10412:SF11">
    <property type="entry name" value="MANNOSYL-OLIGOSACCHARIDE GLUCOSIDASE"/>
    <property type="match status" value="1"/>
</dbReference>
<dbReference type="InterPro" id="IPR031631">
    <property type="entry name" value="Glyco_hydro_63N"/>
</dbReference>
<keyword evidence="7" id="KW-1185">Reference proteome</keyword>
<feature type="region of interest" description="Disordered" evidence="4">
    <location>
        <begin position="1"/>
        <end position="49"/>
    </location>
</feature>
<dbReference type="EMBL" id="CAJPEX010002853">
    <property type="protein sequence ID" value="CAG0921570.1"/>
    <property type="molecule type" value="Genomic_DNA"/>
</dbReference>
<dbReference type="EMBL" id="OA884890">
    <property type="protein sequence ID" value="CAD7281418.1"/>
    <property type="molecule type" value="Genomic_DNA"/>
</dbReference>
<sequence>MGRSKRNSSANGTSGSGGDSSSTAPSPKKPRVRIRGYEDDDVPRHESRRSVEKVGVSVGVVLIAVVAYFTWQGYLETRVNTPFDSEKIVTQEMMNDRERLWGTYRPGNYFGMKTRSPGSPIFGLMWISPSQYRQGDLPLRHWCEQGDNLKKYGWLEHDGTNFGVQELIDGEVKLTTSFVKNPQASVYGTEWTVRIRVEQSDFAVRNASQVYVFFYGSFEEGHSGWIMNVGDFRLDIYPRGDDIGPEFSLTTRSRGPQTITQLIRSSLRQVQPGVIGLPGSVMSAQETGAASPDFVSYQLIGVTPFEVDVVFRSEGRSEIAVPFSGAAYDSALKAWREKFNKK</sequence>
<comment type="catalytic activity">
    <reaction evidence="3">
        <text>N(4)-(alpha-D-Glc-(1-&gt;2)-alpha-D-Glc-(1-&gt;3)-alpha-D-Glc-(1-&gt;3)-alpha-D-Man-(1-&gt;2)-alpha-D-Man-(1-&gt;2)-alpha-D-Man-(1-&gt;3)-[alpha-D-Man-(1-&gt;2)-alpha-D-Man-(1-&gt;3)-[alpha-D-Man-(1-&gt;2)-alpha-D-Man-(1-&gt;6)]-alpha-D-Man-(1-&gt;6)]-beta-D-Man-(1-&gt;4)-beta-D-GlcNAc-(1-&gt;4)-beta-D-GlcNAc)-L-asparaginyl-[protein] + H2O = N(4)-(alpha-D-Glc-(1-&gt;3)-alpha-D-Glc-(1-&gt;3)-alpha-D-Man-(1-&gt;2)-alpha-D-Man-(1-&gt;2)-alpha-D-Man-(1-&gt;3)-[alpha-D-Man-(1-&gt;2)-alpha-D-Man-(1-&gt;3)-[alpha-D-Man-(1-&gt;2)-alpha-D-Man-(1-&gt;6)]-alpha-D-Man-(1-&gt;6)]-beta-D-Man-(1-&gt;4)-beta-D-GlcNAc-(1-&gt;4)-beta-D-GlcNAc)-L-asparaginyl-[protein] + beta-D-glucose</text>
        <dbReference type="Rhea" id="RHEA:55988"/>
        <dbReference type="Rhea" id="RHEA-COMP:12806"/>
        <dbReference type="Rhea" id="RHEA-COMP:14355"/>
        <dbReference type="ChEBI" id="CHEBI:15377"/>
        <dbReference type="ChEBI" id="CHEBI:15903"/>
        <dbReference type="ChEBI" id="CHEBI:59082"/>
        <dbReference type="ChEBI" id="CHEBI:132537"/>
        <dbReference type="EC" id="3.2.1.106"/>
    </reaction>
</comment>
<dbReference type="GO" id="GO:0005789">
    <property type="term" value="C:endoplasmic reticulum membrane"/>
    <property type="evidence" value="ECO:0007669"/>
    <property type="project" value="UniProtKB-SubCell"/>
</dbReference>
<keyword evidence="3" id="KW-0472">Membrane</keyword>
<dbReference type="GO" id="GO:0006487">
    <property type="term" value="P:protein N-linked glycosylation"/>
    <property type="evidence" value="ECO:0007669"/>
    <property type="project" value="UniProtKB-UniRule"/>
</dbReference>
<keyword evidence="3" id="KW-0256">Endoplasmic reticulum</keyword>
<dbReference type="GO" id="GO:0004573">
    <property type="term" value="F:Glc3Man9GlcNAc2 oligosaccharide glucosidase activity"/>
    <property type="evidence" value="ECO:0007669"/>
    <property type="project" value="UniProtKB-UniRule"/>
</dbReference>
<keyword evidence="3" id="KW-1133">Transmembrane helix</keyword>
<dbReference type="Pfam" id="PF16923">
    <property type="entry name" value="Glyco_hydro_63N"/>
    <property type="match status" value="1"/>
</dbReference>
<comment type="similarity">
    <text evidence="3">Belongs to the glycosyl hydrolase 63 family.</text>
</comment>
<dbReference type="InterPro" id="IPR004888">
    <property type="entry name" value="Glycoside_hydrolase_63"/>
</dbReference>
<feature type="compositionally biased region" description="Low complexity" evidence="4">
    <location>
        <begin position="7"/>
        <end position="26"/>
    </location>
</feature>
<comment type="function">
    <text evidence="3">Cleaves the distal alpha 1,2-linked glucose residue from the Glc(3)Man(9)GlcNAc(2) oligosaccharide precursor.</text>
</comment>
<comment type="subcellular location">
    <subcellularLocation>
        <location evidence="3">Endoplasmic reticulum membrane</location>
        <topology evidence="3">Single-pass type II membrane protein</topology>
    </subcellularLocation>
</comment>
<dbReference type="Gene3D" id="2.70.98.110">
    <property type="entry name" value="Glycosyl hydrolase family 63, N-terminal domain"/>
    <property type="match status" value="1"/>
</dbReference>
<evidence type="ECO:0000259" key="5">
    <source>
        <dbReference type="Pfam" id="PF16923"/>
    </source>
</evidence>
<keyword evidence="3" id="KW-0812">Transmembrane</keyword>
<dbReference type="Proteomes" id="UP000678499">
    <property type="component" value="Unassembled WGS sequence"/>
</dbReference>
<protein>
    <recommendedName>
        <fullName evidence="3">Mannosyl-oligosaccharide glucosidase</fullName>
        <ecNumber evidence="3">3.2.1.106</ecNumber>
    </recommendedName>
</protein>
<dbReference type="AlphaFoldDB" id="A0A7R9GHP5"/>
<evidence type="ECO:0000313" key="7">
    <source>
        <dbReference type="Proteomes" id="UP000678499"/>
    </source>
</evidence>
<feature type="domain" description="Glycosyl hydrolase family 63 N-terminal" evidence="5">
    <location>
        <begin position="100"/>
        <end position="220"/>
    </location>
</feature>
<organism evidence="6">
    <name type="scientific">Notodromas monacha</name>
    <dbReference type="NCBI Taxonomy" id="399045"/>
    <lineage>
        <taxon>Eukaryota</taxon>
        <taxon>Metazoa</taxon>
        <taxon>Ecdysozoa</taxon>
        <taxon>Arthropoda</taxon>
        <taxon>Crustacea</taxon>
        <taxon>Oligostraca</taxon>
        <taxon>Ostracoda</taxon>
        <taxon>Podocopa</taxon>
        <taxon>Podocopida</taxon>
        <taxon>Cypridocopina</taxon>
        <taxon>Cypridoidea</taxon>
        <taxon>Cyprididae</taxon>
        <taxon>Notodromas</taxon>
    </lineage>
</organism>
<evidence type="ECO:0000256" key="1">
    <source>
        <dbReference type="ARBA" id="ARBA00022801"/>
    </source>
</evidence>
<proteinExistence type="inferred from homology"/>